<feature type="non-terminal residue" evidence="1">
    <location>
        <position position="1"/>
    </location>
</feature>
<organism evidence="1">
    <name type="scientific">Nothobranchius furzeri</name>
    <name type="common">Turquoise killifish</name>
    <dbReference type="NCBI Taxonomy" id="105023"/>
    <lineage>
        <taxon>Eukaryota</taxon>
        <taxon>Metazoa</taxon>
        <taxon>Chordata</taxon>
        <taxon>Craniata</taxon>
        <taxon>Vertebrata</taxon>
        <taxon>Euteleostomi</taxon>
        <taxon>Actinopterygii</taxon>
        <taxon>Neopterygii</taxon>
        <taxon>Teleostei</taxon>
        <taxon>Neoteleostei</taxon>
        <taxon>Acanthomorphata</taxon>
        <taxon>Ovalentaria</taxon>
        <taxon>Atherinomorphae</taxon>
        <taxon>Cyprinodontiformes</taxon>
        <taxon>Nothobranchiidae</taxon>
        <taxon>Nothobranchius</taxon>
    </lineage>
</organism>
<reference evidence="1" key="1">
    <citation type="submission" date="2016-05" db="EMBL/GenBank/DDBJ databases">
        <authorList>
            <person name="Lavstsen T."/>
            <person name="Jespersen J.S."/>
        </authorList>
    </citation>
    <scope>NUCLEOTIDE SEQUENCE</scope>
    <source>
        <tissue evidence="1">Brain</tissue>
    </source>
</reference>
<name>A0A1A8UWF7_NOTFU</name>
<evidence type="ECO:0000313" key="1">
    <source>
        <dbReference type="EMBL" id="SBS51667.1"/>
    </source>
</evidence>
<accession>A0A1A8UWF7</accession>
<dbReference type="EMBL" id="HAEJ01011210">
    <property type="protein sequence ID" value="SBS51667.1"/>
    <property type="molecule type" value="Transcribed_RNA"/>
</dbReference>
<proteinExistence type="predicted"/>
<reference evidence="1" key="2">
    <citation type="submission" date="2016-06" db="EMBL/GenBank/DDBJ databases">
        <title>The genome of a short-lived fish provides insights into sex chromosome evolution and the genetic control of aging.</title>
        <authorList>
            <person name="Reichwald K."/>
            <person name="Felder M."/>
            <person name="Petzold A."/>
            <person name="Koch P."/>
            <person name="Groth M."/>
            <person name="Platzer M."/>
        </authorList>
    </citation>
    <scope>NUCLEOTIDE SEQUENCE</scope>
    <source>
        <tissue evidence="1">Brain</tissue>
    </source>
</reference>
<feature type="non-terminal residue" evidence="1">
    <location>
        <position position="86"/>
    </location>
</feature>
<protein>
    <submittedName>
        <fullName evidence="1">Piwi-like 1</fullName>
    </submittedName>
</protein>
<dbReference type="AlphaFoldDB" id="A0A1A8UWF7"/>
<sequence length="86" mass="9650">RCSTIVEVAHCSVWNNAECSLHAQKMSLYIFASSFCSLSSFFMQQSGLMTFMFCRLLHLSTVFLLQVTVTKTDPPRTVPQLKAVGK</sequence>
<gene>
    <name evidence="1" type="primary">PIWIL1</name>
</gene>